<keyword evidence="2" id="KW-0472">Membrane</keyword>
<accession>A0ABV7V780</accession>
<evidence type="ECO:0000256" key="1">
    <source>
        <dbReference type="SAM" id="MobiDB-lite"/>
    </source>
</evidence>
<feature type="region of interest" description="Disordered" evidence="1">
    <location>
        <begin position="334"/>
        <end position="362"/>
    </location>
</feature>
<comment type="caution">
    <text evidence="3">The sequence shown here is derived from an EMBL/GenBank/DDBJ whole genome shotgun (WGS) entry which is preliminary data.</text>
</comment>
<keyword evidence="4" id="KW-1185">Reference proteome</keyword>
<evidence type="ECO:0000256" key="2">
    <source>
        <dbReference type="SAM" id="Phobius"/>
    </source>
</evidence>
<keyword evidence="2" id="KW-0812">Transmembrane</keyword>
<dbReference type="EMBL" id="JBHRYE010000041">
    <property type="protein sequence ID" value="MFC3673286.1"/>
    <property type="molecule type" value="Genomic_DNA"/>
</dbReference>
<feature type="compositionally biased region" description="Low complexity" evidence="1">
    <location>
        <begin position="339"/>
        <end position="349"/>
    </location>
</feature>
<sequence>MTKTTRKARAKAKPITAHRLFPAFAGLWFAALLGLVSFVVPVELLQRAVVASGLPHLVAAAAPPLGFTARALVALLLTGFGGMLGLVLGWRLGARHRVPVDPATALEAENAAPIAPRVRARDAHPDAPPRRPLVVSDDMIDEAETTILTDEALGASLRRRPLVAADLAPLRAPLDPAEDLQPGGSDFAAAAFDPFAIYESEAETEIEPAVPFTPPAFLAEALNETAPIAADEPADIAPVEDEPTIVDAEIAPAEETVAPVADGLADPDDAHEPTAPEAPAVPAPSLFALAREVASASGRSPVAQADLDGLGLVQLVERLALAIADHRRALDSAAPEMPAPDAGAPFADPQRGSERAAVLDMPRLDRLRQADPATPGASAGESAVLEERYSSLLDMAAAVRRADPARQGPAGASAALPQPVVIFPGQGRAQRHDGDSAAASAPAPFERPYLAAVPSRFQQVEAGEGDALPDATSTEQALRDALATLQRMTANR</sequence>
<feature type="transmembrane region" description="Helical" evidence="2">
    <location>
        <begin position="71"/>
        <end position="90"/>
    </location>
</feature>
<evidence type="ECO:0000313" key="4">
    <source>
        <dbReference type="Proteomes" id="UP001595683"/>
    </source>
</evidence>
<dbReference type="Proteomes" id="UP001595683">
    <property type="component" value="Unassembled WGS sequence"/>
</dbReference>
<keyword evidence="2" id="KW-1133">Transmembrane helix</keyword>
<proteinExistence type="predicted"/>
<feature type="transmembrane region" description="Helical" evidence="2">
    <location>
        <begin position="20"/>
        <end position="40"/>
    </location>
</feature>
<reference evidence="4" key="1">
    <citation type="journal article" date="2019" name="Int. J. Syst. Evol. Microbiol.">
        <title>The Global Catalogue of Microorganisms (GCM) 10K type strain sequencing project: providing services to taxonomists for standard genome sequencing and annotation.</title>
        <authorList>
            <consortium name="The Broad Institute Genomics Platform"/>
            <consortium name="The Broad Institute Genome Sequencing Center for Infectious Disease"/>
            <person name="Wu L."/>
            <person name="Ma J."/>
        </authorList>
    </citation>
    <scope>NUCLEOTIDE SEQUENCE [LARGE SCALE GENOMIC DNA]</scope>
    <source>
        <strain evidence="4">KCTC 42224</strain>
    </source>
</reference>
<dbReference type="RefSeq" id="WP_191323981.1">
    <property type="nucleotide sequence ID" value="NZ_BMZP01000006.1"/>
</dbReference>
<evidence type="ECO:0000313" key="3">
    <source>
        <dbReference type="EMBL" id="MFC3673286.1"/>
    </source>
</evidence>
<organism evidence="3 4">
    <name type="scientific">Novosphingobium pokkalii</name>
    <dbReference type="NCBI Taxonomy" id="1770194"/>
    <lineage>
        <taxon>Bacteria</taxon>
        <taxon>Pseudomonadati</taxon>
        <taxon>Pseudomonadota</taxon>
        <taxon>Alphaproteobacteria</taxon>
        <taxon>Sphingomonadales</taxon>
        <taxon>Sphingomonadaceae</taxon>
        <taxon>Novosphingobium</taxon>
    </lineage>
</organism>
<name>A0ABV7V780_9SPHN</name>
<protein>
    <submittedName>
        <fullName evidence="3">Uncharacterized protein</fullName>
    </submittedName>
</protein>
<gene>
    <name evidence="3" type="ORF">ACFOOT_17835</name>
</gene>